<comment type="caution">
    <text evidence="2">The sequence shown here is derived from an EMBL/GenBank/DDBJ whole genome shotgun (WGS) entry which is preliminary data.</text>
</comment>
<evidence type="ECO:0000313" key="3">
    <source>
        <dbReference type="Proteomes" id="UP001283361"/>
    </source>
</evidence>
<dbReference type="EMBL" id="JAWDGP010005645">
    <property type="protein sequence ID" value="KAK3754722.1"/>
    <property type="molecule type" value="Genomic_DNA"/>
</dbReference>
<feature type="region of interest" description="Disordered" evidence="1">
    <location>
        <begin position="1"/>
        <end position="63"/>
    </location>
</feature>
<organism evidence="2 3">
    <name type="scientific">Elysia crispata</name>
    <name type="common">lettuce slug</name>
    <dbReference type="NCBI Taxonomy" id="231223"/>
    <lineage>
        <taxon>Eukaryota</taxon>
        <taxon>Metazoa</taxon>
        <taxon>Spiralia</taxon>
        <taxon>Lophotrochozoa</taxon>
        <taxon>Mollusca</taxon>
        <taxon>Gastropoda</taxon>
        <taxon>Heterobranchia</taxon>
        <taxon>Euthyneura</taxon>
        <taxon>Panpulmonata</taxon>
        <taxon>Sacoglossa</taxon>
        <taxon>Placobranchoidea</taxon>
        <taxon>Plakobranchidae</taxon>
        <taxon>Elysia</taxon>
    </lineage>
</organism>
<accession>A0AAE0YQH7</accession>
<gene>
    <name evidence="2" type="ORF">RRG08_053192</name>
</gene>
<keyword evidence="3" id="KW-1185">Reference proteome</keyword>
<reference evidence="2" key="1">
    <citation type="journal article" date="2023" name="G3 (Bethesda)">
        <title>A reference genome for the long-term kleptoplast-retaining sea slug Elysia crispata morphotype clarki.</title>
        <authorList>
            <person name="Eastman K.E."/>
            <person name="Pendleton A.L."/>
            <person name="Shaikh M.A."/>
            <person name="Suttiyut T."/>
            <person name="Ogas R."/>
            <person name="Tomko P."/>
            <person name="Gavelis G."/>
            <person name="Widhalm J.R."/>
            <person name="Wisecaver J.H."/>
        </authorList>
    </citation>
    <scope>NUCLEOTIDE SEQUENCE</scope>
    <source>
        <strain evidence="2">ECLA1</strain>
    </source>
</reference>
<protein>
    <submittedName>
        <fullName evidence="2">Uncharacterized protein</fullName>
    </submittedName>
</protein>
<dbReference type="AlphaFoldDB" id="A0AAE0YQH7"/>
<name>A0AAE0YQH7_9GAST</name>
<dbReference type="Proteomes" id="UP001283361">
    <property type="component" value="Unassembled WGS sequence"/>
</dbReference>
<evidence type="ECO:0000256" key="1">
    <source>
        <dbReference type="SAM" id="MobiDB-lite"/>
    </source>
</evidence>
<sequence>MWINLRSESKTCRGDNGGGGRGLPPNKYVQKKARLGQVAADSDDKDIGSRKKCTNQRMHQEMKTVRRRVITRKSDVAQDKLARFLTAPSRQVLVRGEKLHGLKVATVVELLQVRMSSGHEPTAWMRC</sequence>
<evidence type="ECO:0000313" key="2">
    <source>
        <dbReference type="EMBL" id="KAK3754722.1"/>
    </source>
</evidence>
<proteinExistence type="predicted"/>